<dbReference type="EMBL" id="MEUB01000033">
    <property type="protein sequence ID" value="OGC22033.1"/>
    <property type="molecule type" value="Genomic_DNA"/>
</dbReference>
<evidence type="ECO:0008006" key="3">
    <source>
        <dbReference type="Google" id="ProtNLM"/>
    </source>
</evidence>
<dbReference type="AlphaFoldDB" id="A0A1F4SQP7"/>
<dbReference type="Pfam" id="PF07963">
    <property type="entry name" value="N_methyl"/>
    <property type="match status" value="1"/>
</dbReference>
<dbReference type="SUPFAM" id="SSF54523">
    <property type="entry name" value="Pili subunits"/>
    <property type="match status" value="1"/>
</dbReference>
<reference evidence="1 2" key="1">
    <citation type="journal article" date="2016" name="Nat. Commun.">
        <title>Thousands of microbial genomes shed light on interconnected biogeochemical processes in an aquifer system.</title>
        <authorList>
            <person name="Anantharaman K."/>
            <person name="Brown C.T."/>
            <person name="Hug L.A."/>
            <person name="Sharon I."/>
            <person name="Castelle C.J."/>
            <person name="Probst A.J."/>
            <person name="Thomas B.C."/>
            <person name="Singh A."/>
            <person name="Wilkins M.J."/>
            <person name="Karaoz U."/>
            <person name="Brodie E.L."/>
            <person name="Williams K.H."/>
            <person name="Hubbard S.S."/>
            <person name="Banfield J.F."/>
        </authorList>
    </citation>
    <scope>NUCLEOTIDE SEQUENCE [LARGE SCALE GENOMIC DNA]</scope>
</reference>
<dbReference type="NCBIfam" id="TIGR02532">
    <property type="entry name" value="IV_pilin_GFxxxE"/>
    <property type="match status" value="1"/>
</dbReference>
<evidence type="ECO:0000313" key="2">
    <source>
        <dbReference type="Proteomes" id="UP000178417"/>
    </source>
</evidence>
<accession>A0A1F4SQP7</accession>
<dbReference type="Proteomes" id="UP000178417">
    <property type="component" value="Unassembled WGS sequence"/>
</dbReference>
<sequence>MKKGFTLLEVLIAFAILSLVSGFFFLLFGTVISNATITQKFISSLNIAQAQMEELKSKNFEETKSKTFANTNGKIDVSTISDGLLEIYLIYNWEENHKPIEIYSLRSKS</sequence>
<name>A0A1F4SQP7_UNCSA</name>
<dbReference type="STRING" id="1802579.A2310_07015"/>
<dbReference type="InterPro" id="IPR045584">
    <property type="entry name" value="Pilin-like"/>
</dbReference>
<proteinExistence type="predicted"/>
<protein>
    <recommendedName>
        <fullName evidence="3">Type II secretion system protein GspI C-terminal domain-containing protein</fullName>
    </recommendedName>
</protein>
<evidence type="ECO:0000313" key="1">
    <source>
        <dbReference type="EMBL" id="OGC22033.1"/>
    </source>
</evidence>
<gene>
    <name evidence="1" type="ORF">A2310_07015</name>
</gene>
<comment type="caution">
    <text evidence="1">The sequence shown here is derived from an EMBL/GenBank/DDBJ whole genome shotgun (WGS) entry which is preliminary data.</text>
</comment>
<dbReference type="InterPro" id="IPR012902">
    <property type="entry name" value="N_methyl_site"/>
</dbReference>
<organism evidence="1 2">
    <name type="scientific">candidate division WOR-1 bacterium RIFOXYB2_FULL_37_13</name>
    <dbReference type="NCBI Taxonomy" id="1802579"/>
    <lineage>
        <taxon>Bacteria</taxon>
        <taxon>Bacillati</taxon>
        <taxon>Saganbacteria</taxon>
    </lineage>
</organism>